<protein>
    <submittedName>
        <fullName evidence="1">Glycosyltransferase</fullName>
    </submittedName>
</protein>
<sequence>MDKLSRVETFNPDQIFDDDPQDMFSIYILTYNEELGIAACIESALLSDDVMIVDSNQ</sequence>
<keyword evidence="2" id="KW-1185">Reference proteome</keyword>
<proteinExistence type="predicted"/>
<evidence type="ECO:0000313" key="1">
    <source>
        <dbReference type="EMBL" id="EGJ35217.1"/>
    </source>
</evidence>
<dbReference type="eggNOG" id="COG0463">
    <property type="taxonomic scope" value="Bacteria"/>
</dbReference>
<organism evidence="1 2">
    <name type="scientific">Moorena producens 3L</name>
    <dbReference type="NCBI Taxonomy" id="489825"/>
    <lineage>
        <taxon>Bacteria</taxon>
        <taxon>Bacillati</taxon>
        <taxon>Cyanobacteriota</taxon>
        <taxon>Cyanophyceae</taxon>
        <taxon>Coleofasciculales</taxon>
        <taxon>Coleofasciculaceae</taxon>
        <taxon>Moorena</taxon>
    </lineage>
</organism>
<dbReference type="HOGENOM" id="CLU_2991804_0_0_3"/>
<accession>F4XJD7</accession>
<gene>
    <name evidence="1" type="ORF">LYNGBM3L_06250</name>
</gene>
<name>F4XJD7_9CYAN</name>
<dbReference type="GO" id="GO:0016740">
    <property type="term" value="F:transferase activity"/>
    <property type="evidence" value="ECO:0007669"/>
    <property type="project" value="UniProtKB-KW"/>
</dbReference>
<keyword evidence="1" id="KW-0808">Transferase</keyword>
<dbReference type="EMBL" id="GL890823">
    <property type="protein sequence ID" value="EGJ35217.1"/>
    <property type="molecule type" value="Genomic_DNA"/>
</dbReference>
<reference evidence="2" key="1">
    <citation type="journal article" date="2011" name="Proc. Natl. Acad. Sci. U.S.A.">
        <title>Genomic insights into the physiology and ecology of the marine filamentous cyanobacterium Lyngbya majuscula.</title>
        <authorList>
            <person name="Jones A.C."/>
            <person name="Monroe E.A."/>
            <person name="Podell S."/>
            <person name="Hess W.R."/>
            <person name="Klages S."/>
            <person name="Esquenazi E."/>
            <person name="Niessen S."/>
            <person name="Hoover H."/>
            <person name="Rothmann M."/>
            <person name="Lasken R.S."/>
            <person name="Yates J.R.III."/>
            <person name="Reinhardt R."/>
            <person name="Kube M."/>
            <person name="Burkart M.D."/>
            <person name="Allen E.E."/>
            <person name="Dorrestein P.C."/>
            <person name="Gerwick W.H."/>
            <person name="Gerwick L."/>
        </authorList>
    </citation>
    <scope>NUCLEOTIDE SEQUENCE [LARGE SCALE GENOMIC DNA]</scope>
    <source>
        <strain evidence="2">3L</strain>
    </source>
</reference>
<evidence type="ECO:0000313" key="2">
    <source>
        <dbReference type="Proteomes" id="UP000003959"/>
    </source>
</evidence>
<dbReference type="Proteomes" id="UP000003959">
    <property type="component" value="Unassembled WGS sequence"/>
</dbReference>
<dbReference type="AlphaFoldDB" id="F4XJD7"/>